<dbReference type="GO" id="GO:0004197">
    <property type="term" value="F:cysteine-type endopeptidase activity"/>
    <property type="evidence" value="ECO:0007669"/>
    <property type="project" value="InterPro"/>
</dbReference>
<dbReference type="Gene3D" id="1.10.533.10">
    <property type="entry name" value="Death Domain, Fas"/>
    <property type="match status" value="2"/>
</dbReference>
<dbReference type="GO" id="GO:0005737">
    <property type="term" value="C:cytoplasm"/>
    <property type="evidence" value="ECO:0007669"/>
    <property type="project" value="UniProtKB-SubCell"/>
</dbReference>
<evidence type="ECO:0000256" key="2">
    <source>
        <dbReference type="ARBA" id="ARBA00004496"/>
    </source>
</evidence>
<keyword evidence="7" id="KW-0053">Apoptosis</keyword>
<dbReference type="PANTHER" id="PTHR48169">
    <property type="entry name" value="DED DOMAIN-CONTAINING PROTEIN"/>
    <property type="match status" value="1"/>
</dbReference>
<evidence type="ECO:0000259" key="17">
    <source>
        <dbReference type="PROSITE" id="PS50168"/>
    </source>
</evidence>
<dbReference type="Pfam" id="PF01335">
    <property type="entry name" value="DED"/>
    <property type="match status" value="2"/>
</dbReference>
<dbReference type="SUPFAM" id="SSF47986">
    <property type="entry name" value="DEATH domain"/>
    <property type="match status" value="2"/>
</dbReference>
<evidence type="ECO:0000256" key="14">
    <source>
        <dbReference type="ARBA" id="ARBA00066479"/>
    </source>
</evidence>
<evidence type="ECO:0000256" key="12">
    <source>
        <dbReference type="ARBA" id="ARBA00023242"/>
    </source>
</evidence>
<dbReference type="PROSITE" id="PS50207">
    <property type="entry name" value="CASPASE_P10"/>
    <property type="match status" value="1"/>
</dbReference>
<feature type="domain" description="DED" evidence="17">
    <location>
        <begin position="98"/>
        <end position="173"/>
    </location>
</feature>
<name>A0A3B3TBL9_9TELE</name>
<keyword evidence="6" id="KW-0645">Protease</keyword>
<dbReference type="GO" id="GO:0006915">
    <property type="term" value="P:apoptotic process"/>
    <property type="evidence" value="ECO:0007669"/>
    <property type="project" value="UniProtKB-KW"/>
</dbReference>
<dbReference type="InterPro" id="IPR001875">
    <property type="entry name" value="DED_dom"/>
</dbReference>
<dbReference type="EC" id="3.4.22.61" evidence="14"/>
<accession>A0A3B3TBL9</accession>
<keyword evidence="4" id="KW-0963">Cytoplasm</keyword>
<dbReference type="InterPro" id="IPR002138">
    <property type="entry name" value="Pept_C14_p10"/>
</dbReference>
<evidence type="ECO:0000256" key="4">
    <source>
        <dbReference type="ARBA" id="ARBA00022490"/>
    </source>
</evidence>
<dbReference type="PROSITE" id="PS50168">
    <property type="entry name" value="DED"/>
    <property type="match status" value="2"/>
</dbReference>
<evidence type="ECO:0000256" key="11">
    <source>
        <dbReference type="ARBA" id="ARBA00023145"/>
    </source>
</evidence>
<evidence type="ECO:0000256" key="1">
    <source>
        <dbReference type="ARBA" id="ARBA00004123"/>
    </source>
</evidence>
<keyword evidence="12" id="KW-0539">Nucleus</keyword>
<evidence type="ECO:0000256" key="8">
    <source>
        <dbReference type="ARBA" id="ARBA00022737"/>
    </source>
</evidence>
<dbReference type="STRING" id="1676925.ENSPKIP00000040055"/>
<evidence type="ECO:0000259" key="18">
    <source>
        <dbReference type="PROSITE" id="PS50207"/>
    </source>
</evidence>
<keyword evidence="8" id="KW-0677">Repeat</keyword>
<keyword evidence="11" id="KW-0865">Zymogen</keyword>
<evidence type="ECO:0000256" key="13">
    <source>
        <dbReference type="ARBA" id="ARBA00051626"/>
    </source>
</evidence>
<proteinExistence type="inferred from homology"/>
<dbReference type="InterPro" id="IPR033139">
    <property type="entry name" value="Caspase_cys_AS"/>
</dbReference>
<dbReference type="GO" id="GO:0005634">
    <property type="term" value="C:nucleus"/>
    <property type="evidence" value="ECO:0007669"/>
    <property type="project" value="UniProtKB-SubCell"/>
</dbReference>
<dbReference type="CDD" id="cd00032">
    <property type="entry name" value="CASc"/>
    <property type="match status" value="1"/>
</dbReference>
<dbReference type="Pfam" id="PF00656">
    <property type="entry name" value="Peptidase_C14"/>
    <property type="match status" value="1"/>
</dbReference>
<feature type="domain" description="Caspase family p20" evidence="19">
    <location>
        <begin position="205"/>
        <end position="334"/>
    </location>
</feature>
<organism evidence="20 21">
    <name type="scientific">Paramormyrops kingsleyae</name>
    <dbReference type="NCBI Taxonomy" id="1676925"/>
    <lineage>
        <taxon>Eukaryota</taxon>
        <taxon>Metazoa</taxon>
        <taxon>Chordata</taxon>
        <taxon>Craniata</taxon>
        <taxon>Vertebrata</taxon>
        <taxon>Euteleostomi</taxon>
        <taxon>Actinopterygii</taxon>
        <taxon>Neopterygii</taxon>
        <taxon>Teleostei</taxon>
        <taxon>Osteoglossocephala</taxon>
        <taxon>Osteoglossomorpha</taxon>
        <taxon>Osteoglossiformes</taxon>
        <taxon>Mormyridae</taxon>
        <taxon>Paramormyrops</taxon>
    </lineage>
</organism>
<dbReference type="SUPFAM" id="SSF52129">
    <property type="entry name" value="Caspase-like"/>
    <property type="match status" value="1"/>
</dbReference>
<evidence type="ECO:0000256" key="6">
    <source>
        <dbReference type="ARBA" id="ARBA00022670"/>
    </source>
</evidence>
<evidence type="ECO:0000256" key="3">
    <source>
        <dbReference type="ARBA" id="ARBA00010134"/>
    </source>
</evidence>
<reference evidence="20" key="2">
    <citation type="submission" date="2025-09" db="UniProtKB">
        <authorList>
            <consortium name="Ensembl"/>
        </authorList>
    </citation>
    <scope>IDENTIFICATION</scope>
</reference>
<keyword evidence="21" id="KW-1185">Reference proteome</keyword>
<dbReference type="FunFam" id="1.10.533.10:FF:000016">
    <property type="entry name" value="CASP8 and FADD-like apoptosis regulator"/>
    <property type="match status" value="1"/>
</dbReference>
<dbReference type="FunFam" id="3.40.50.1460:FF:000008">
    <property type="entry name" value="caspase-8 isoform X1"/>
    <property type="match status" value="1"/>
</dbReference>
<dbReference type="PRINTS" id="PR00376">
    <property type="entry name" value="IL1BCENZYME"/>
</dbReference>
<comment type="subcellular location">
    <subcellularLocation>
        <location evidence="2">Cytoplasm</location>
    </subcellularLocation>
    <subcellularLocation>
        <location evidence="1">Nucleus</location>
    </subcellularLocation>
</comment>
<dbReference type="InterPro" id="IPR001309">
    <property type="entry name" value="Pept_C14_p20"/>
</dbReference>
<evidence type="ECO:0000256" key="5">
    <source>
        <dbReference type="ARBA" id="ARBA00022553"/>
    </source>
</evidence>
<sequence>MVLEVLQKIDQELGTEDIAALKFLCRDHIPLRKLEGVKEGLDLFLILQDVAMLEDNGLFLKELLDTIGRNDLGQKLEKSCSRVAPQPGNQTQVANISPYRKMLYVLSENVTEDCLKSMKYLVRMPRGQKQRCKTFLELLVEMEKMSLLAENNLTELERVCSLCSKQLSQKLEDYIAGENRQEVSLGVGPLNSINENEVYDMSHRPRGYCLIINNHNFEEARKNSVPLKDRRGTEHDESSLSEIFNKLHFKVEVRRDQAQAAIVEQVKEFGQLDHREMDAFVCCLLSHGELGAVYGTDGQLVTIRSITRPFTGIQCPSLARKPKLFFIQACQGKKKQRAVSIQSDGMEDHCEADDGCIIPDAIPDTIPDESDLLLSMATVEEFISFRSISQGSIFIQELCRQLRTGCDRNEDILTILTRVNRAVSCGEYQQAKQMPEPRYTLTKKLILPFN</sequence>
<keyword evidence="10" id="KW-0788">Thiol protease</keyword>
<dbReference type="Proteomes" id="UP000261540">
    <property type="component" value="Unplaced"/>
</dbReference>
<dbReference type="PANTHER" id="PTHR48169:SF7">
    <property type="entry name" value="CASPASE 10"/>
    <property type="match status" value="1"/>
</dbReference>
<feature type="domain" description="Caspase family p10" evidence="18">
    <location>
        <begin position="366"/>
        <end position="447"/>
    </location>
</feature>
<dbReference type="GO" id="GO:0032991">
    <property type="term" value="C:protein-containing complex"/>
    <property type="evidence" value="ECO:0007669"/>
    <property type="project" value="UniProtKB-ARBA"/>
</dbReference>
<keyword evidence="9" id="KW-0378">Hydrolase</keyword>
<dbReference type="SMART" id="SM00031">
    <property type="entry name" value="DED"/>
    <property type="match status" value="2"/>
</dbReference>
<dbReference type="InterPro" id="IPR015917">
    <property type="entry name" value="Pept_C14A"/>
</dbReference>
<keyword evidence="5" id="KW-0597">Phosphoprotein</keyword>
<dbReference type="Gene3D" id="3.40.50.1460">
    <property type="match status" value="1"/>
</dbReference>
<dbReference type="PROSITE" id="PS50208">
    <property type="entry name" value="CASPASE_P20"/>
    <property type="match status" value="1"/>
</dbReference>
<evidence type="ECO:0000256" key="16">
    <source>
        <dbReference type="RuleBase" id="RU003971"/>
    </source>
</evidence>
<protein>
    <recommendedName>
        <fullName evidence="15">Caspase-8</fullName>
        <ecNumber evidence="14">3.4.22.61</ecNumber>
    </recommendedName>
</protein>
<comment type="catalytic activity">
    <reaction evidence="13">
        <text>Strict requirement for Asp at position P1 and has a preferred cleavage sequence of (Leu/Asp/Val)-Glu-Thr-Asp-|-(Gly/Ser/Ala).</text>
        <dbReference type="EC" id="3.4.22.61"/>
    </reaction>
</comment>
<evidence type="ECO:0000256" key="7">
    <source>
        <dbReference type="ARBA" id="ARBA00022703"/>
    </source>
</evidence>
<reference evidence="20" key="1">
    <citation type="submission" date="2025-08" db="UniProtKB">
        <authorList>
            <consortium name="Ensembl"/>
        </authorList>
    </citation>
    <scope>IDENTIFICATION</scope>
</reference>
<dbReference type="GO" id="GO:0043065">
    <property type="term" value="P:positive regulation of apoptotic process"/>
    <property type="evidence" value="ECO:0007669"/>
    <property type="project" value="UniProtKB-ARBA"/>
</dbReference>
<evidence type="ECO:0000256" key="10">
    <source>
        <dbReference type="ARBA" id="ARBA00022807"/>
    </source>
</evidence>
<dbReference type="GO" id="GO:0051604">
    <property type="term" value="P:protein maturation"/>
    <property type="evidence" value="ECO:0007669"/>
    <property type="project" value="UniProtKB-ARBA"/>
</dbReference>
<dbReference type="GO" id="GO:0005886">
    <property type="term" value="C:plasma membrane"/>
    <property type="evidence" value="ECO:0007669"/>
    <property type="project" value="UniProtKB-ARBA"/>
</dbReference>
<dbReference type="InterPro" id="IPR011029">
    <property type="entry name" value="DEATH-like_dom_sf"/>
</dbReference>
<dbReference type="AlphaFoldDB" id="A0A3B3TBL9"/>
<evidence type="ECO:0000313" key="20">
    <source>
        <dbReference type="Ensembl" id="ENSPKIP00000040055.1"/>
    </source>
</evidence>
<evidence type="ECO:0000313" key="21">
    <source>
        <dbReference type="Proteomes" id="UP000261540"/>
    </source>
</evidence>
<comment type="similarity">
    <text evidence="3 16">Belongs to the peptidase C14A family.</text>
</comment>
<dbReference type="Ensembl" id="ENSPKIT00000021073.1">
    <property type="protein sequence ID" value="ENSPKIP00000040055.1"/>
    <property type="gene ID" value="ENSPKIG00000017175.1"/>
</dbReference>
<evidence type="ECO:0000256" key="15">
    <source>
        <dbReference type="ARBA" id="ARBA00068172"/>
    </source>
</evidence>
<dbReference type="SMART" id="SM00115">
    <property type="entry name" value="CASc"/>
    <property type="match status" value="1"/>
</dbReference>
<evidence type="ECO:0000259" key="19">
    <source>
        <dbReference type="PROSITE" id="PS50208"/>
    </source>
</evidence>
<dbReference type="GO" id="GO:0006508">
    <property type="term" value="P:proteolysis"/>
    <property type="evidence" value="ECO:0007669"/>
    <property type="project" value="UniProtKB-KW"/>
</dbReference>
<dbReference type="InterPro" id="IPR011600">
    <property type="entry name" value="Pept_C14_caspase"/>
</dbReference>
<dbReference type="PROSITE" id="PS01122">
    <property type="entry name" value="CASPASE_CYS"/>
    <property type="match status" value="1"/>
</dbReference>
<feature type="domain" description="DED" evidence="17">
    <location>
        <begin position="1"/>
        <end position="78"/>
    </location>
</feature>
<evidence type="ECO:0000256" key="9">
    <source>
        <dbReference type="ARBA" id="ARBA00022801"/>
    </source>
</evidence>
<dbReference type="InterPro" id="IPR029030">
    <property type="entry name" value="Caspase-like_dom_sf"/>
</dbReference>
<dbReference type="GeneTree" id="ENSGT00940000160319"/>